<dbReference type="EMBL" id="CAKOGP040001758">
    <property type="protein sequence ID" value="CAJ1949069.1"/>
    <property type="molecule type" value="Genomic_DNA"/>
</dbReference>
<accession>A0AAD2JH32</accession>
<gene>
    <name evidence="2" type="ORF">CYCCA115_LOCUS11909</name>
</gene>
<feature type="chain" id="PRO_5042113446" evidence="1">
    <location>
        <begin position="22"/>
        <end position="305"/>
    </location>
</feature>
<keyword evidence="1" id="KW-0732">Signal</keyword>
<evidence type="ECO:0000256" key="1">
    <source>
        <dbReference type="SAM" id="SignalP"/>
    </source>
</evidence>
<name>A0AAD2JH32_9STRA</name>
<keyword evidence="3" id="KW-1185">Reference proteome</keyword>
<protein>
    <submittedName>
        <fullName evidence="2">Uncharacterized protein</fullName>
    </submittedName>
</protein>
<proteinExistence type="predicted"/>
<comment type="caution">
    <text evidence="2">The sequence shown here is derived from an EMBL/GenBank/DDBJ whole genome shotgun (WGS) entry which is preliminary data.</text>
</comment>
<organism evidence="2 3">
    <name type="scientific">Cylindrotheca closterium</name>
    <dbReference type="NCBI Taxonomy" id="2856"/>
    <lineage>
        <taxon>Eukaryota</taxon>
        <taxon>Sar</taxon>
        <taxon>Stramenopiles</taxon>
        <taxon>Ochrophyta</taxon>
        <taxon>Bacillariophyta</taxon>
        <taxon>Bacillariophyceae</taxon>
        <taxon>Bacillariophycidae</taxon>
        <taxon>Bacillariales</taxon>
        <taxon>Bacillariaceae</taxon>
        <taxon>Cylindrotheca</taxon>
    </lineage>
</organism>
<dbReference type="Proteomes" id="UP001295423">
    <property type="component" value="Unassembled WGS sequence"/>
</dbReference>
<feature type="signal peptide" evidence="1">
    <location>
        <begin position="1"/>
        <end position="21"/>
    </location>
</feature>
<sequence>MMKLNLLVFCMAATTVTSTHADIPDAAVIDKYMETLSMAGIAGTSITDSSNDERLLRGSGAKEQGKCPPGLSTDLIQFPQWKDEVGYWIGEYTLLQGDGNYTVSASWPYPYKSYTGFITGTVVGNAYRQRNVFLYPPSQASPCDSVVGEGKCGENGNSLVFAADQSGCSLDGGIAGSFLIGNFPIDTTTELVGADNALLYQVSIAGTLTQSQLTTITKGTDGTTRRTRTAQSFGFGTGLPAGTSYYREVNVSKEEFYERLEQVIAEYGILEADLCVRDGFTRAPRPDYVPGIAQCKQHLEQSFEL</sequence>
<reference evidence="2" key="1">
    <citation type="submission" date="2023-08" db="EMBL/GenBank/DDBJ databases">
        <authorList>
            <person name="Audoor S."/>
            <person name="Bilcke G."/>
        </authorList>
    </citation>
    <scope>NUCLEOTIDE SEQUENCE</scope>
</reference>
<evidence type="ECO:0000313" key="2">
    <source>
        <dbReference type="EMBL" id="CAJ1949069.1"/>
    </source>
</evidence>
<dbReference type="AlphaFoldDB" id="A0AAD2JH32"/>
<evidence type="ECO:0000313" key="3">
    <source>
        <dbReference type="Proteomes" id="UP001295423"/>
    </source>
</evidence>